<dbReference type="RefSeq" id="WP_144868109.1">
    <property type="nucleotide sequence ID" value="NZ_LR213843.1"/>
</dbReference>
<organism evidence="3 4">
    <name type="scientific">Hyella patelloides LEGE 07179</name>
    <dbReference type="NCBI Taxonomy" id="945734"/>
    <lineage>
        <taxon>Bacteria</taxon>
        <taxon>Bacillati</taxon>
        <taxon>Cyanobacteriota</taxon>
        <taxon>Cyanophyceae</taxon>
        <taxon>Pleurocapsales</taxon>
        <taxon>Hyellaceae</taxon>
        <taxon>Hyella</taxon>
    </lineage>
</organism>
<keyword evidence="4" id="KW-1185">Reference proteome</keyword>
<protein>
    <submittedName>
        <fullName evidence="3">Uncharacterized protein</fullName>
    </submittedName>
</protein>
<proteinExistence type="predicted"/>
<dbReference type="AlphaFoldDB" id="A0A563W4Q2"/>
<accession>A0A563W4Q2</accession>
<evidence type="ECO:0000256" key="1">
    <source>
        <dbReference type="SAM" id="MobiDB-lite"/>
    </source>
</evidence>
<keyword evidence="2" id="KW-0472">Membrane</keyword>
<dbReference type="EMBL" id="CAACVJ010000693">
    <property type="protein sequence ID" value="VEP18671.1"/>
    <property type="molecule type" value="Genomic_DNA"/>
</dbReference>
<name>A0A563W4Q2_9CYAN</name>
<reference evidence="3 4" key="1">
    <citation type="submission" date="2019-01" db="EMBL/GenBank/DDBJ databases">
        <authorList>
            <person name="Brito A."/>
        </authorList>
    </citation>
    <scope>NUCLEOTIDE SEQUENCE [LARGE SCALE GENOMIC DNA]</scope>
    <source>
        <strain evidence="3">1</strain>
    </source>
</reference>
<gene>
    <name evidence="3" type="ORF">H1P_850028</name>
</gene>
<sequence>MEDTLFGYLLFVIIYTFLCCLFHQPVTASTPTTSPVVKDNISSSSDQTAQKDETSLVVQGSKEHEQRHNKTTTTKVENVTENVSIEALLEGIEVNKITLRQARKIASALHIRQKVNGKDQPKKWLVSQIAKRLEANPAEVAPIIVAKVRAA</sequence>
<dbReference type="OrthoDB" id="485792at2"/>
<evidence type="ECO:0000256" key="2">
    <source>
        <dbReference type="SAM" id="Phobius"/>
    </source>
</evidence>
<feature type="region of interest" description="Disordered" evidence="1">
    <location>
        <begin position="29"/>
        <end position="73"/>
    </location>
</feature>
<dbReference type="Proteomes" id="UP000320055">
    <property type="component" value="Unassembled WGS sequence"/>
</dbReference>
<feature type="transmembrane region" description="Helical" evidence="2">
    <location>
        <begin position="6"/>
        <end position="23"/>
    </location>
</feature>
<evidence type="ECO:0000313" key="3">
    <source>
        <dbReference type="EMBL" id="VEP18671.1"/>
    </source>
</evidence>
<evidence type="ECO:0000313" key="4">
    <source>
        <dbReference type="Proteomes" id="UP000320055"/>
    </source>
</evidence>
<keyword evidence="2" id="KW-0812">Transmembrane</keyword>
<keyword evidence="2" id="KW-1133">Transmembrane helix</keyword>